<sequence length="312" mass="33938">MSAAQVQETVNLNAVAAAALVLYDAVISADREIELQRQRRLPSTLLYLLSRYLGVVIALFVAAQSVQSHSSQFCNNFLYSFAGLSQLLLAAVAIISASHVRALYRHNTFLRLTLYGLATAILFALVLARAVSAARISPSWQTVAQGVKVDRALLSVTLWAVLLAKLVLVYVNAPAASRAVTWWLLAAYSVVGSRMQLAEGLDEAHSELPLTDSVGDPMLDGFVIVRTPCEARQFAALERPSRGSRTDWFGTSSTATTTVEFSSRVSPDNARVDANYDAGDVYVPVVRRNAIPEEWPRTFDPVEAHKLASTSV</sequence>
<keyword evidence="4" id="KW-1185">Reference proteome</keyword>
<organism evidence="3 4">
    <name type="scientific">Exidia glandulosa HHB12029</name>
    <dbReference type="NCBI Taxonomy" id="1314781"/>
    <lineage>
        <taxon>Eukaryota</taxon>
        <taxon>Fungi</taxon>
        <taxon>Dikarya</taxon>
        <taxon>Basidiomycota</taxon>
        <taxon>Agaricomycotina</taxon>
        <taxon>Agaricomycetes</taxon>
        <taxon>Auriculariales</taxon>
        <taxon>Exidiaceae</taxon>
        <taxon>Exidia</taxon>
    </lineage>
</organism>
<feature type="transmembrane region" description="Helical" evidence="1">
    <location>
        <begin position="152"/>
        <end position="171"/>
    </location>
</feature>
<keyword evidence="1" id="KW-0472">Membrane</keyword>
<feature type="domain" description="DUF6533" evidence="2">
    <location>
        <begin position="14"/>
        <end position="55"/>
    </location>
</feature>
<feature type="transmembrane region" description="Helical" evidence="1">
    <location>
        <begin position="77"/>
        <end position="100"/>
    </location>
</feature>
<keyword evidence="1" id="KW-0812">Transmembrane</keyword>
<dbReference type="Pfam" id="PF20151">
    <property type="entry name" value="DUF6533"/>
    <property type="match status" value="1"/>
</dbReference>
<evidence type="ECO:0000256" key="1">
    <source>
        <dbReference type="SAM" id="Phobius"/>
    </source>
</evidence>
<proteinExistence type="predicted"/>
<dbReference type="InParanoid" id="A0A165GSX9"/>
<dbReference type="Proteomes" id="UP000077266">
    <property type="component" value="Unassembled WGS sequence"/>
</dbReference>
<feature type="transmembrane region" description="Helical" evidence="1">
    <location>
        <begin position="45"/>
        <end position="65"/>
    </location>
</feature>
<dbReference type="InterPro" id="IPR045340">
    <property type="entry name" value="DUF6533"/>
</dbReference>
<gene>
    <name evidence="3" type="ORF">EXIGLDRAFT_837443</name>
</gene>
<evidence type="ECO:0000313" key="3">
    <source>
        <dbReference type="EMBL" id="KZV90968.1"/>
    </source>
</evidence>
<reference evidence="3 4" key="1">
    <citation type="journal article" date="2016" name="Mol. Biol. Evol.">
        <title>Comparative Genomics of Early-Diverging Mushroom-Forming Fungi Provides Insights into the Origins of Lignocellulose Decay Capabilities.</title>
        <authorList>
            <person name="Nagy L.G."/>
            <person name="Riley R."/>
            <person name="Tritt A."/>
            <person name="Adam C."/>
            <person name="Daum C."/>
            <person name="Floudas D."/>
            <person name="Sun H."/>
            <person name="Yadav J.S."/>
            <person name="Pangilinan J."/>
            <person name="Larsson K.H."/>
            <person name="Matsuura K."/>
            <person name="Barry K."/>
            <person name="Labutti K."/>
            <person name="Kuo R."/>
            <person name="Ohm R.A."/>
            <person name="Bhattacharya S.S."/>
            <person name="Shirouzu T."/>
            <person name="Yoshinaga Y."/>
            <person name="Martin F.M."/>
            <person name="Grigoriev I.V."/>
            <person name="Hibbett D.S."/>
        </authorList>
    </citation>
    <scope>NUCLEOTIDE SEQUENCE [LARGE SCALE GENOMIC DNA]</scope>
    <source>
        <strain evidence="3 4">HHB12029</strain>
    </source>
</reference>
<keyword evidence="1" id="KW-1133">Transmembrane helix</keyword>
<dbReference type="AlphaFoldDB" id="A0A165GSX9"/>
<evidence type="ECO:0000259" key="2">
    <source>
        <dbReference type="Pfam" id="PF20151"/>
    </source>
</evidence>
<protein>
    <recommendedName>
        <fullName evidence="2">DUF6533 domain-containing protein</fullName>
    </recommendedName>
</protein>
<evidence type="ECO:0000313" key="4">
    <source>
        <dbReference type="Proteomes" id="UP000077266"/>
    </source>
</evidence>
<accession>A0A165GSX9</accession>
<dbReference type="EMBL" id="KV426037">
    <property type="protein sequence ID" value="KZV90968.1"/>
    <property type="molecule type" value="Genomic_DNA"/>
</dbReference>
<feature type="transmembrane region" description="Helical" evidence="1">
    <location>
        <begin position="112"/>
        <end position="132"/>
    </location>
</feature>
<name>A0A165GSX9_EXIGL</name>